<evidence type="ECO:0000256" key="1">
    <source>
        <dbReference type="ARBA" id="ARBA00004138"/>
    </source>
</evidence>
<proteinExistence type="predicted"/>
<dbReference type="InterPro" id="IPR025254">
    <property type="entry name" value="CCDC113/CCDC96_CC"/>
</dbReference>
<feature type="coiled-coil region" evidence="4">
    <location>
        <begin position="144"/>
        <end position="174"/>
    </location>
</feature>
<feature type="compositionally biased region" description="Basic and acidic residues" evidence="5">
    <location>
        <begin position="59"/>
        <end position="74"/>
    </location>
</feature>
<dbReference type="Proteomes" id="UP001166052">
    <property type="component" value="Unassembled WGS sequence"/>
</dbReference>
<feature type="non-terminal residue" evidence="7">
    <location>
        <position position="1"/>
    </location>
</feature>
<keyword evidence="8" id="KW-1185">Reference proteome</keyword>
<feature type="compositionally biased region" description="Basic and acidic residues" evidence="5">
    <location>
        <begin position="565"/>
        <end position="574"/>
    </location>
</feature>
<feature type="region of interest" description="Disordered" evidence="5">
    <location>
        <begin position="489"/>
        <end position="586"/>
    </location>
</feature>
<dbReference type="PANTHER" id="PTHR15654:SF1">
    <property type="entry name" value="COILED-COIL DOMAIN-CONTAINING PROTEIN 96"/>
    <property type="match status" value="1"/>
</dbReference>
<feature type="compositionally biased region" description="Acidic residues" evidence="5">
    <location>
        <begin position="7"/>
        <end position="18"/>
    </location>
</feature>
<evidence type="ECO:0000256" key="4">
    <source>
        <dbReference type="SAM" id="Coils"/>
    </source>
</evidence>
<evidence type="ECO:0000256" key="5">
    <source>
        <dbReference type="SAM" id="MobiDB-lite"/>
    </source>
</evidence>
<name>A0ABS2Z295_POLSE</name>
<dbReference type="Pfam" id="PF13870">
    <property type="entry name" value="CCDC113_CCDC96_CC"/>
    <property type="match status" value="2"/>
</dbReference>
<feature type="compositionally biased region" description="Acidic residues" evidence="5">
    <location>
        <begin position="575"/>
        <end position="586"/>
    </location>
</feature>
<dbReference type="PANTHER" id="PTHR15654">
    <property type="entry name" value="COILED-COIL DOMAIN-CONTAINING PROTEIN 113-RELATED"/>
    <property type="match status" value="1"/>
</dbReference>
<feature type="compositionally biased region" description="Basic and acidic residues" evidence="5">
    <location>
        <begin position="489"/>
        <end position="498"/>
    </location>
</feature>
<feature type="region of interest" description="Disordered" evidence="5">
    <location>
        <begin position="38"/>
        <end position="81"/>
    </location>
</feature>
<feature type="domain" description="CCDC113/CCDC96 coiled-coil" evidence="6">
    <location>
        <begin position="725"/>
        <end position="899"/>
    </location>
</feature>
<reference evidence="7" key="1">
    <citation type="journal article" date="2021" name="Cell">
        <title>Tracing the genetic footprints of vertebrate landing in non-teleost ray-finned fishes.</title>
        <authorList>
            <person name="Bi X."/>
            <person name="Wang K."/>
            <person name="Yang L."/>
            <person name="Pan H."/>
            <person name="Jiang H."/>
            <person name="Wei Q."/>
            <person name="Fang M."/>
            <person name="Yu H."/>
            <person name="Zhu C."/>
            <person name="Cai Y."/>
            <person name="He Y."/>
            <person name="Gan X."/>
            <person name="Zeng H."/>
            <person name="Yu D."/>
            <person name="Zhu Y."/>
            <person name="Jiang H."/>
            <person name="Qiu Q."/>
            <person name="Yang H."/>
            <person name="Zhang Y.E."/>
            <person name="Wang W."/>
            <person name="Zhu M."/>
            <person name="He S."/>
            <person name="Zhang G."/>
        </authorList>
    </citation>
    <scope>NUCLEOTIDE SEQUENCE</scope>
    <source>
        <strain evidence="7">Bchr_001</strain>
    </source>
</reference>
<feature type="region of interest" description="Disordered" evidence="5">
    <location>
        <begin position="1"/>
        <end position="24"/>
    </location>
</feature>
<feature type="coiled-coil region" evidence="4">
    <location>
        <begin position="206"/>
        <end position="237"/>
    </location>
</feature>
<gene>
    <name evidence="7" type="primary">Ccdc96_1</name>
    <name evidence="7" type="ORF">GTO92_0016979</name>
</gene>
<accession>A0ABS2Z295</accession>
<organism evidence="7 8">
    <name type="scientific">Polypterus senegalus</name>
    <name type="common">Senegal bichir</name>
    <dbReference type="NCBI Taxonomy" id="55291"/>
    <lineage>
        <taxon>Eukaryota</taxon>
        <taxon>Metazoa</taxon>
        <taxon>Chordata</taxon>
        <taxon>Craniata</taxon>
        <taxon>Vertebrata</taxon>
        <taxon>Euteleostomi</taxon>
        <taxon>Actinopterygii</taxon>
        <taxon>Polypteriformes</taxon>
        <taxon>Polypteridae</taxon>
        <taxon>Polypterus</taxon>
    </lineage>
</organism>
<protein>
    <submittedName>
        <fullName evidence="7">CCD96 protein</fullName>
    </submittedName>
</protein>
<sequence length="916" mass="107362">MDKLDTQEDLTALDEQIDDDKVGDVPAAVNPVGEEVQSLIDESPETTEEVELHLTVPENEEHPEVTDVTEEKAPTADLGPPLMISKTVEEEEEPKTVNEEHLIGDVKQTEDDTLQIEGCPPEIISSPTVEEETEQIEEPMTKEREELLERYTILMEEKKRVTQMNSEIQNKLANYFCSYPAYDTQDKKQITPLDLEKQYFACTSNIENLKKLHKEALERSEKQIENLRTKQEKIANKVENQFKALSAKKRIILVEELRTRLGTVAALREVEKFQTNERQKETEIIHVRLDNIKIKHKNKKLYNILRSKEEVRERVHLTDFEQMKEESLTHGEKIDKRNAEVLALENKFTDTITNLTHIREKLLHTEKNTEKKKAHLVNLEAILSQKQAMLRKTKKIRDNLREDNIVLTQQCEFLGNKVLLDDYENKMDDTMMFSQKLDALRQKYAEFKMTCQVVKNRLAAHTFQAGVTGSTRLILLHLYREDTSMLEDKEVQEPKFTTEEAGSESVDVSEQDKLESEEQQAILPTSEISEEEGPEPQPKSEEPQSTEESTGKDSNDGLLALEIDSLDKIPNNKDEEGEEEREETEEVVAINHDELLEQYNMLIEEKKKITNLNVKIQEKLGKFLSRTVRRNVYEEKEKTVELEEHYLNLINNMENLKNHHTKDNEIYQLQIEDLKNIHELKNRSVESNWKVLLNLKKDILIEVLSRRQGTTAATKVGEKFHTDEQQRQLELIKMRVKNIELKHQIKKLEVAVKIKEKIEQDLHLTDFELLKIDSQSYNARIEEREAELKRSQKKIANTLQMIKNIKEKLYDMQMESIEKKSQVVDMDELVHKKQALLRKIKKRREFLRLENIKLDHNRELIGNEVLLRDFEDQFDATELLSKQLKMLRRSYNEFTRSCKAIREKIDKPQFFDQRVQ</sequence>
<comment type="subcellular location">
    <subcellularLocation>
        <location evidence="1">Cell projection</location>
        <location evidence="1">Cilium</location>
    </subcellularLocation>
</comment>
<dbReference type="InterPro" id="IPR051885">
    <property type="entry name" value="CC_CF"/>
</dbReference>
<evidence type="ECO:0000256" key="2">
    <source>
        <dbReference type="ARBA" id="ARBA00023054"/>
    </source>
</evidence>
<feature type="coiled-coil region" evidence="4">
    <location>
        <begin position="774"/>
        <end position="808"/>
    </location>
</feature>
<feature type="non-terminal residue" evidence="7">
    <location>
        <position position="916"/>
    </location>
</feature>
<evidence type="ECO:0000259" key="6">
    <source>
        <dbReference type="Pfam" id="PF13870"/>
    </source>
</evidence>
<evidence type="ECO:0000313" key="8">
    <source>
        <dbReference type="Proteomes" id="UP001166052"/>
    </source>
</evidence>
<dbReference type="EMBL" id="JAAWVN010020115">
    <property type="protein sequence ID" value="MBN3293157.1"/>
    <property type="molecule type" value="Genomic_DNA"/>
</dbReference>
<comment type="caution">
    <text evidence="7">The sequence shown here is derived from an EMBL/GenBank/DDBJ whole genome shotgun (WGS) entry which is preliminary data.</text>
</comment>
<evidence type="ECO:0000256" key="3">
    <source>
        <dbReference type="ARBA" id="ARBA00023273"/>
    </source>
</evidence>
<feature type="domain" description="CCDC113/CCDC96 coiled-coil" evidence="6">
    <location>
        <begin position="278"/>
        <end position="452"/>
    </location>
</feature>
<evidence type="ECO:0000313" key="7">
    <source>
        <dbReference type="EMBL" id="MBN3293157.1"/>
    </source>
</evidence>
<keyword evidence="3" id="KW-0966">Cell projection</keyword>
<keyword evidence="2 4" id="KW-0175">Coiled coil</keyword>